<protein>
    <submittedName>
        <fullName evidence="1">Uncharacterized protein</fullName>
    </submittedName>
</protein>
<proteinExistence type="predicted"/>
<dbReference type="OrthoDB" id="5144514at2759"/>
<organism evidence="1 2">
    <name type="scientific">Aulographum hederae CBS 113979</name>
    <dbReference type="NCBI Taxonomy" id="1176131"/>
    <lineage>
        <taxon>Eukaryota</taxon>
        <taxon>Fungi</taxon>
        <taxon>Dikarya</taxon>
        <taxon>Ascomycota</taxon>
        <taxon>Pezizomycotina</taxon>
        <taxon>Dothideomycetes</taxon>
        <taxon>Pleosporomycetidae</taxon>
        <taxon>Aulographales</taxon>
        <taxon>Aulographaceae</taxon>
    </lineage>
</organism>
<accession>A0A6G1GQX0</accession>
<dbReference type="Proteomes" id="UP000800041">
    <property type="component" value="Unassembled WGS sequence"/>
</dbReference>
<name>A0A6G1GQX0_9PEZI</name>
<gene>
    <name evidence="1" type="ORF">K402DRAFT_396806</name>
</gene>
<dbReference type="PANTHER" id="PTHR36195">
    <property type="entry name" value="DOMAIN PROTEIN, PUTATIVE (AFU_ORTHOLOGUE AFUA_5G01990)-RELATED-RELATED"/>
    <property type="match status" value="1"/>
</dbReference>
<reference evidence="1" key="1">
    <citation type="journal article" date="2020" name="Stud. Mycol.">
        <title>101 Dothideomycetes genomes: a test case for predicting lifestyles and emergence of pathogens.</title>
        <authorList>
            <person name="Haridas S."/>
            <person name="Albert R."/>
            <person name="Binder M."/>
            <person name="Bloem J."/>
            <person name="Labutti K."/>
            <person name="Salamov A."/>
            <person name="Andreopoulos B."/>
            <person name="Baker S."/>
            <person name="Barry K."/>
            <person name="Bills G."/>
            <person name="Bluhm B."/>
            <person name="Cannon C."/>
            <person name="Castanera R."/>
            <person name="Culley D."/>
            <person name="Daum C."/>
            <person name="Ezra D."/>
            <person name="Gonzalez J."/>
            <person name="Henrissat B."/>
            <person name="Kuo A."/>
            <person name="Liang C."/>
            <person name="Lipzen A."/>
            <person name="Lutzoni F."/>
            <person name="Magnuson J."/>
            <person name="Mondo S."/>
            <person name="Nolan M."/>
            <person name="Ohm R."/>
            <person name="Pangilinan J."/>
            <person name="Park H.-J."/>
            <person name="Ramirez L."/>
            <person name="Alfaro M."/>
            <person name="Sun H."/>
            <person name="Tritt A."/>
            <person name="Yoshinaga Y."/>
            <person name="Zwiers L.-H."/>
            <person name="Turgeon B."/>
            <person name="Goodwin S."/>
            <person name="Spatafora J."/>
            <person name="Crous P."/>
            <person name="Grigoriev I."/>
        </authorList>
    </citation>
    <scope>NUCLEOTIDE SEQUENCE</scope>
    <source>
        <strain evidence="1">CBS 113979</strain>
    </source>
</reference>
<dbReference type="PANTHER" id="PTHR36195:SF6">
    <property type="entry name" value="SECRETED THAUMATIN-LIKE PROTEIN CALA"/>
    <property type="match status" value="1"/>
</dbReference>
<dbReference type="InterPro" id="IPR037176">
    <property type="entry name" value="Osmotin/thaumatin-like_sf"/>
</dbReference>
<evidence type="ECO:0000313" key="2">
    <source>
        <dbReference type="Proteomes" id="UP000800041"/>
    </source>
</evidence>
<dbReference type="AlphaFoldDB" id="A0A6G1GQX0"/>
<dbReference type="InterPro" id="IPR006771">
    <property type="entry name" value="CetA-like"/>
</dbReference>
<keyword evidence="2" id="KW-1185">Reference proteome</keyword>
<evidence type="ECO:0000313" key="1">
    <source>
        <dbReference type="EMBL" id="KAF1983331.1"/>
    </source>
</evidence>
<sequence>MKSTTILSTALSAAPAMANFGGVALYNNCDFDVYTSTVIEGSVPSNPSKVKSTQWYWEPYVHPRVGGAVLRLGKAANAGAITQLEYKVNAGMMYYDISNIDCGATSLTAKAQCPFLNGGMFLKSDDPNCPTRQCLTGDKACRQAYNAPDDNWAVGGCKFNNHNLVLYMCQSSSS</sequence>
<dbReference type="Pfam" id="PF04681">
    <property type="entry name" value="Bys1"/>
    <property type="match status" value="1"/>
</dbReference>
<dbReference type="EMBL" id="ML977176">
    <property type="protein sequence ID" value="KAF1983331.1"/>
    <property type="molecule type" value="Genomic_DNA"/>
</dbReference>
<dbReference type="SUPFAM" id="SSF49870">
    <property type="entry name" value="Osmotin, thaumatin-like protein"/>
    <property type="match status" value="1"/>
</dbReference>